<comment type="caution">
    <text evidence="7">The sequence shown here is derived from an EMBL/GenBank/DDBJ whole genome shotgun (WGS) entry which is preliminary data.</text>
</comment>
<dbReference type="VEuPathDB" id="TriTrypDB:Lsey_0122_0090"/>
<dbReference type="GO" id="GO:0008270">
    <property type="term" value="F:zinc ion binding"/>
    <property type="evidence" value="ECO:0007669"/>
    <property type="project" value="UniProtKB-KW"/>
</dbReference>
<dbReference type="OMA" id="NRCEHAH"/>
<keyword evidence="3 4" id="KW-0862">Zinc</keyword>
<dbReference type="InterPro" id="IPR036855">
    <property type="entry name" value="Znf_CCCH_sf"/>
</dbReference>
<evidence type="ECO:0000256" key="2">
    <source>
        <dbReference type="ARBA" id="ARBA00022771"/>
    </source>
</evidence>
<evidence type="ECO:0000256" key="4">
    <source>
        <dbReference type="PROSITE-ProRule" id="PRU00723"/>
    </source>
</evidence>
<dbReference type="InterPro" id="IPR000571">
    <property type="entry name" value="Znf_CCCH"/>
</dbReference>
<dbReference type="Gene3D" id="4.10.1000.10">
    <property type="entry name" value="Zinc finger, CCCH-type"/>
    <property type="match status" value="1"/>
</dbReference>
<feature type="compositionally biased region" description="Polar residues" evidence="5">
    <location>
        <begin position="311"/>
        <end position="322"/>
    </location>
</feature>
<dbReference type="OrthoDB" id="445556at2759"/>
<feature type="domain" description="C3H1-type" evidence="6">
    <location>
        <begin position="38"/>
        <end position="61"/>
    </location>
</feature>
<dbReference type="AlphaFoldDB" id="A0A0N1I3P9"/>
<evidence type="ECO:0000259" key="6">
    <source>
        <dbReference type="PROSITE" id="PS50103"/>
    </source>
</evidence>
<feature type="region of interest" description="Disordered" evidence="5">
    <location>
        <begin position="311"/>
        <end position="335"/>
    </location>
</feature>
<keyword evidence="2 4" id="KW-0863">Zinc-finger</keyword>
<evidence type="ECO:0000256" key="1">
    <source>
        <dbReference type="ARBA" id="ARBA00022723"/>
    </source>
</evidence>
<gene>
    <name evidence="7" type="ORF">ABL78_4299</name>
</gene>
<protein>
    <recommendedName>
        <fullName evidence="6">C3H1-type domain-containing protein</fullName>
    </recommendedName>
</protein>
<dbReference type="PROSITE" id="PS50103">
    <property type="entry name" value="ZF_C3H1"/>
    <property type="match status" value="1"/>
</dbReference>
<dbReference type="SUPFAM" id="SSF46565">
    <property type="entry name" value="Chaperone J-domain"/>
    <property type="match status" value="1"/>
</dbReference>
<proteinExistence type="predicted"/>
<evidence type="ECO:0000256" key="3">
    <source>
        <dbReference type="ARBA" id="ARBA00022833"/>
    </source>
</evidence>
<reference evidence="7 8" key="1">
    <citation type="journal article" date="2015" name="PLoS Pathog.">
        <title>Leptomonas seymouri: Adaptations to the Dixenous Life Cycle Analyzed by Genome Sequencing, Transcriptome Profiling and Co-infection with Leishmania donovani.</title>
        <authorList>
            <person name="Kraeva N."/>
            <person name="Butenko A."/>
            <person name="Hlavacova J."/>
            <person name="Kostygov A."/>
            <person name="Myskova J."/>
            <person name="Grybchuk D."/>
            <person name="Lestinova T."/>
            <person name="Votypka J."/>
            <person name="Volf P."/>
            <person name="Opperdoes F."/>
            <person name="Flegontov P."/>
            <person name="Lukes J."/>
            <person name="Yurchenko V."/>
        </authorList>
    </citation>
    <scope>NUCLEOTIDE SEQUENCE [LARGE SCALE GENOMIC DNA]</scope>
    <source>
        <strain evidence="7 8">ATCC 30220</strain>
    </source>
</reference>
<dbReference type="SUPFAM" id="SSF90229">
    <property type="entry name" value="CCCH zinc finger"/>
    <property type="match status" value="1"/>
</dbReference>
<feature type="zinc finger region" description="C3H1-type" evidence="4">
    <location>
        <begin position="38"/>
        <end position="61"/>
    </location>
</feature>
<name>A0A0N1I3P9_LEPSE</name>
<accession>A0A0N1I3P9</accession>
<evidence type="ECO:0000313" key="8">
    <source>
        <dbReference type="Proteomes" id="UP000038009"/>
    </source>
</evidence>
<organism evidence="7 8">
    <name type="scientific">Leptomonas seymouri</name>
    <dbReference type="NCBI Taxonomy" id="5684"/>
    <lineage>
        <taxon>Eukaryota</taxon>
        <taxon>Discoba</taxon>
        <taxon>Euglenozoa</taxon>
        <taxon>Kinetoplastea</taxon>
        <taxon>Metakinetoplastina</taxon>
        <taxon>Trypanosomatida</taxon>
        <taxon>Trypanosomatidae</taxon>
        <taxon>Leishmaniinae</taxon>
        <taxon>Leptomonas</taxon>
    </lineage>
</organism>
<evidence type="ECO:0000256" key="5">
    <source>
        <dbReference type="SAM" id="MobiDB-lite"/>
    </source>
</evidence>
<dbReference type="EMBL" id="LJSK01000122">
    <property type="protein sequence ID" value="KPI86621.1"/>
    <property type="molecule type" value="Genomic_DNA"/>
</dbReference>
<keyword evidence="8" id="KW-1185">Reference proteome</keyword>
<dbReference type="Proteomes" id="UP000038009">
    <property type="component" value="Unassembled WGS sequence"/>
</dbReference>
<dbReference type="InterPro" id="IPR036869">
    <property type="entry name" value="J_dom_sf"/>
</dbReference>
<evidence type="ECO:0000313" key="7">
    <source>
        <dbReference type="EMBL" id="KPI86621.1"/>
    </source>
</evidence>
<sequence>MSFSVQAWAFEPSSAAVLSPSHLREFPGAANGAAKNCVCVAFYENGRCPYGNRCEHAHHFSELTQSTQTKLLGGIPVESIPAHFFSSTNVREDVQTDAAGSMPLNVYSHYSPTKSAAAERTVPTRRRTLDKDRRLVVSHIGPQIVTPDTASVSSRTSSNAESQHLNMGAALTSKGFSSSPTHPATTTTSNFDAASFKMHLPLHCRYPHRSIPGTYYDVLALPRDASHTDIIAKYRAWRKDGFKRMRLVDPVGAEVVDRMIVESRNVLGNPVLRAAYDQQLPSVDVKQQPWSTSVFGTVGSGASGVGTMSTITTPSKRCTQGQSSTTSSTSEAHNRVESLSARMGYGSNSHSIYQADIAVPVVTISSTHSAEGI</sequence>
<keyword evidence="1 4" id="KW-0479">Metal-binding</keyword>